<evidence type="ECO:0000256" key="4">
    <source>
        <dbReference type="ARBA" id="ARBA00022692"/>
    </source>
</evidence>
<feature type="transmembrane region" description="Helical" evidence="7">
    <location>
        <begin position="7"/>
        <end position="28"/>
    </location>
</feature>
<comment type="subcellular location">
    <subcellularLocation>
        <location evidence="1">Cell membrane</location>
        <topology evidence="1">Multi-pass membrane protein</topology>
    </subcellularLocation>
</comment>
<feature type="domain" description="EamA" evidence="8">
    <location>
        <begin position="150"/>
        <end position="285"/>
    </location>
</feature>
<evidence type="ECO:0000256" key="1">
    <source>
        <dbReference type="ARBA" id="ARBA00004651"/>
    </source>
</evidence>
<keyword evidence="5 7" id="KW-1133">Transmembrane helix</keyword>
<keyword evidence="4 7" id="KW-0812">Transmembrane</keyword>
<accession>A0ABV6KQY7</accession>
<dbReference type="PANTHER" id="PTHR32322:SF18">
    <property type="entry name" value="S-ADENOSYLMETHIONINE_S-ADENOSYLHOMOCYSTEINE TRANSPORTER"/>
    <property type="match status" value="1"/>
</dbReference>
<feature type="transmembrane region" description="Helical" evidence="7">
    <location>
        <begin position="96"/>
        <end position="114"/>
    </location>
</feature>
<feature type="transmembrane region" description="Helical" evidence="7">
    <location>
        <begin position="245"/>
        <end position="264"/>
    </location>
</feature>
<dbReference type="EMBL" id="JBHLUU010000026">
    <property type="protein sequence ID" value="MFC0475412.1"/>
    <property type="molecule type" value="Genomic_DNA"/>
</dbReference>
<proteinExistence type="inferred from homology"/>
<dbReference type="Proteomes" id="UP001589738">
    <property type="component" value="Unassembled WGS sequence"/>
</dbReference>
<dbReference type="InterPro" id="IPR037185">
    <property type="entry name" value="EmrE-like"/>
</dbReference>
<keyword evidence="10" id="KW-1185">Reference proteome</keyword>
<evidence type="ECO:0000256" key="5">
    <source>
        <dbReference type="ARBA" id="ARBA00022989"/>
    </source>
</evidence>
<feature type="transmembrane region" description="Helical" evidence="7">
    <location>
        <begin position="121"/>
        <end position="139"/>
    </location>
</feature>
<evidence type="ECO:0000259" key="8">
    <source>
        <dbReference type="Pfam" id="PF00892"/>
    </source>
</evidence>
<dbReference type="Gene3D" id="1.10.3730.20">
    <property type="match status" value="1"/>
</dbReference>
<comment type="similarity">
    <text evidence="2">Belongs to the EamA transporter family.</text>
</comment>
<sequence length="308" mass="33840">MSKGLLYILLFLLMVIWGFNVSAIKILVTYFPPVFIQGVRVFLAGLVVIVVLILSKRFERISRKNALGIFVVALFGVFGHHLFLALGLTLTTGSNTGLILGLVPLFTSIFAMIFLKELLTFFKVIGILSALSGVYFIILKGNGPVSGFSLGDLYIFGAVITQAISFIVIKKLTTNLDSRQMTGIMLIFGALMMFGFSLWIEPVEISQFQQPMYVWLVLLASAVFATGLGHMLYNYAIQQLGAGSTAIFINLTPFFSLLGSALFLGEKIVLEQLIGFVLIVIGVILGTGMLEGTFRSLKRRNLSRSLER</sequence>
<gene>
    <name evidence="9" type="ORF">ACFFHF_09135</name>
</gene>
<protein>
    <submittedName>
        <fullName evidence="9">DMT family transporter</fullName>
    </submittedName>
</protein>
<feature type="transmembrane region" description="Helical" evidence="7">
    <location>
        <begin position="212"/>
        <end position="233"/>
    </location>
</feature>
<dbReference type="SUPFAM" id="SSF103481">
    <property type="entry name" value="Multidrug resistance efflux transporter EmrE"/>
    <property type="match status" value="2"/>
</dbReference>
<keyword evidence="6 7" id="KW-0472">Membrane</keyword>
<dbReference type="InterPro" id="IPR050638">
    <property type="entry name" value="AA-Vitamin_Transporters"/>
</dbReference>
<feature type="transmembrane region" description="Helical" evidence="7">
    <location>
        <begin position="34"/>
        <end position="54"/>
    </location>
</feature>
<feature type="transmembrane region" description="Helical" evidence="7">
    <location>
        <begin position="181"/>
        <end position="200"/>
    </location>
</feature>
<dbReference type="PANTHER" id="PTHR32322">
    <property type="entry name" value="INNER MEMBRANE TRANSPORTER"/>
    <property type="match status" value="1"/>
</dbReference>
<feature type="transmembrane region" description="Helical" evidence="7">
    <location>
        <begin position="151"/>
        <end position="169"/>
    </location>
</feature>
<feature type="domain" description="EamA" evidence="8">
    <location>
        <begin position="7"/>
        <end position="138"/>
    </location>
</feature>
<evidence type="ECO:0000256" key="7">
    <source>
        <dbReference type="SAM" id="Phobius"/>
    </source>
</evidence>
<dbReference type="InterPro" id="IPR000620">
    <property type="entry name" value="EamA_dom"/>
</dbReference>
<name>A0ABV6KQY7_9BACI</name>
<feature type="transmembrane region" description="Helical" evidence="7">
    <location>
        <begin position="270"/>
        <end position="290"/>
    </location>
</feature>
<dbReference type="Pfam" id="PF00892">
    <property type="entry name" value="EamA"/>
    <property type="match status" value="2"/>
</dbReference>
<evidence type="ECO:0000313" key="10">
    <source>
        <dbReference type="Proteomes" id="UP001589738"/>
    </source>
</evidence>
<feature type="transmembrane region" description="Helical" evidence="7">
    <location>
        <begin position="66"/>
        <end position="90"/>
    </location>
</feature>
<evidence type="ECO:0000313" key="9">
    <source>
        <dbReference type="EMBL" id="MFC0475412.1"/>
    </source>
</evidence>
<evidence type="ECO:0000256" key="6">
    <source>
        <dbReference type="ARBA" id="ARBA00023136"/>
    </source>
</evidence>
<evidence type="ECO:0000256" key="3">
    <source>
        <dbReference type="ARBA" id="ARBA00022475"/>
    </source>
</evidence>
<evidence type="ECO:0000256" key="2">
    <source>
        <dbReference type="ARBA" id="ARBA00007362"/>
    </source>
</evidence>
<keyword evidence="3" id="KW-1003">Cell membrane</keyword>
<comment type="caution">
    <text evidence="9">The sequence shown here is derived from an EMBL/GenBank/DDBJ whole genome shotgun (WGS) entry which is preliminary data.</text>
</comment>
<organism evidence="9 10">
    <name type="scientific">Robertmurraya beringensis</name>
    <dbReference type="NCBI Taxonomy" id="641660"/>
    <lineage>
        <taxon>Bacteria</taxon>
        <taxon>Bacillati</taxon>
        <taxon>Bacillota</taxon>
        <taxon>Bacilli</taxon>
        <taxon>Bacillales</taxon>
        <taxon>Bacillaceae</taxon>
        <taxon>Robertmurraya</taxon>
    </lineage>
</organism>
<reference evidence="9 10" key="1">
    <citation type="submission" date="2024-09" db="EMBL/GenBank/DDBJ databases">
        <authorList>
            <person name="Sun Q."/>
            <person name="Mori K."/>
        </authorList>
    </citation>
    <scope>NUCLEOTIDE SEQUENCE [LARGE SCALE GENOMIC DNA]</scope>
    <source>
        <strain evidence="9 10">CGMCC 1.9126</strain>
    </source>
</reference>
<dbReference type="RefSeq" id="WP_340902464.1">
    <property type="nucleotide sequence ID" value="NZ_JBHLUU010000026.1"/>
</dbReference>